<comment type="similarity">
    <text evidence="9">Belongs to the tRNA nucleotidyltransferase/poly(A) polymerase family.</text>
</comment>
<dbReference type="CDD" id="cd00077">
    <property type="entry name" value="HDc"/>
    <property type="match status" value="1"/>
</dbReference>
<sequence length="475" mass="53067">MVSFFSNASFSEIRHLLRSVPTASPVYLVGGCVRDMLLARTPDDYDVVVSAPEADAYADHLAKKCRSRTVVIGKEPDIIYRIPCRGRLIDVIPMVGESIQADLLNRDLTANALAVDLQTAMLIDVCGGVSDIESRTIRMVSERAFQNDPLRMLRAYRIAAQIGFSIDPHTLAAIARHASALVTSAAERIRMELFKLLGCDRSLWAIRSMADNRLLGALFPEIEACRGCTQNQYHRFDVLDHTLMVFSAMETAWTQSLDGLAESLAAFARSLPAPERAWMKLAALLHDIGKPVVRTVGSDGAVHFYGHEAVGAEMAGTACIRLKCTHKETESIVFLIRRHLHPFLLFYADRNARLTRRGVARFLMDCAPFVRHVLFHAVADHLGKADWTLEPGEPHFLAFIDRLDEAWLRSQQSPRAEAGHPRLITGADLIQHLGLRPSEQFKHLLDAVEEARLAEDIHTREEALDLVRKLLRETS</sequence>
<dbReference type="GO" id="GO:0046872">
    <property type="term" value="F:metal ion binding"/>
    <property type="evidence" value="ECO:0007669"/>
    <property type="project" value="UniProtKB-KW"/>
</dbReference>
<evidence type="ECO:0000256" key="6">
    <source>
        <dbReference type="ARBA" id="ARBA00022741"/>
    </source>
</evidence>
<gene>
    <name evidence="11" type="ORF">ENS29_15820</name>
</gene>
<dbReference type="Pfam" id="PF01743">
    <property type="entry name" value="PolyA_pol"/>
    <property type="match status" value="1"/>
</dbReference>
<comment type="cofactor">
    <cofactor evidence="1">
        <name>Mg(2+)</name>
        <dbReference type="ChEBI" id="CHEBI:18420"/>
    </cofactor>
</comment>
<protein>
    <submittedName>
        <fullName evidence="11">HD domain-containing protein</fullName>
    </submittedName>
</protein>
<reference evidence="11" key="1">
    <citation type="journal article" date="2020" name="mSystems">
        <title>Genome- and Community-Level Interaction Insights into Carbon Utilization and Element Cycling Functions of Hydrothermarchaeota in Hydrothermal Sediment.</title>
        <authorList>
            <person name="Zhou Z."/>
            <person name="Liu Y."/>
            <person name="Xu W."/>
            <person name="Pan J."/>
            <person name="Luo Z.H."/>
            <person name="Li M."/>
        </authorList>
    </citation>
    <scope>NUCLEOTIDE SEQUENCE [LARGE SCALE GENOMIC DNA]</scope>
    <source>
        <strain evidence="11">SpSt-477</strain>
    </source>
</reference>
<dbReference type="GO" id="GO:0003723">
    <property type="term" value="F:RNA binding"/>
    <property type="evidence" value="ECO:0007669"/>
    <property type="project" value="UniProtKB-KW"/>
</dbReference>
<keyword evidence="5" id="KW-0479">Metal-binding</keyword>
<dbReference type="InterPro" id="IPR006675">
    <property type="entry name" value="HDIG_dom"/>
</dbReference>
<evidence type="ECO:0000259" key="10">
    <source>
        <dbReference type="SMART" id="SM00471"/>
    </source>
</evidence>
<dbReference type="SMART" id="SM00471">
    <property type="entry name" value="HDc"/>
    <property type="match status" value="1"/>
</dbReference>
<dbReference type="Gene3D" id="1.10.3090.10">
    <property type="entry name" value="cca-adding enzyme, domain 2"/>
    <property type="match status" value="2"/>
</dbReference>
<dbReference type="PANTHER" id="PTHR47545">
    <property type="entry name" value="MULTIFUNCTIONAL CCA PROTEIN"/>
    <property type="match status" value="1"/>
</dbReference>
<dbReference type="EMBL" id="DSUH01000364">
    <property type="protein sequence ID" value="HGU34292.1"/>
    <property type="molecule type" value="Genomic_DNA"/>
</dbReference>
<accession>A0A7C4VSN8</accession>
<dbReference type="GO" id="GO:0016779">
    <property type="term" value="F:nucleotidyltransferase activity"/>
    <property type="evidence" value="ECO:0007669"/>
    <property type="project" value="UniProtKB-KW"/>
</dbReference>
<name>A0A7C4VSN8_9BACT</name>
<dbReference type="Pfam" id="PF01966">
    <property type="entry name" value="HD"/>
    <property type="match status" value="1"/>
</dbReference>
<evidence type="ECO:0000256" key="5">
    <source>
        <dbReference type="ARBA" id="ARBA00022723"/>
    </source>
</evidence>
<dbReference type="GO" id="GO:0008033">
    <property type="term" value="P:tRNA processing"/>
    <property type="evidence" value="ECO:0007669"/>
    <property type="project" value="UniProtKB-KW"/>
</dbReference>
<dbReference type="GO" id="GO:0000166">
    <property type="term" value="F:nucleotide binding"/>
    <property type="evidence" value="ECO:0007669"/>
    <property type="project" value="UniProtKB-KW"/>
</dbReference>
<dbReference type="InterPro" id="IPR006674">
    <property type="entry name" value="HD_domain"/>
</dbReference>
<dbReference type="InterPro" id="IPR050124">
    <property type="entry name" value="tRNA_CCA-adding_enzyme"/>
</dbReference>
<organism evidence="11">
    <name type="scientific">Desulfatirhabdium butyrativorans</name>
    <dbReference type="NCBI Taxonomy" id="340467"/>
    <lineage>
        <taxon>Bacteria</taxon>
        <taxon>Pseudomonadati</taxon>
        <taxon>Thermodesulfobacteriota</taxon>
        <taxon>Desulfobacteria</taxon>
        <taxon>Desulfobacterales</taxon>
        <taxon>Desulfatirhabdiaceae</taxon>
        <taxon>Desulfatirhabdium</taxon>
    </lineage>
</organism>
<keyword evidence="4" id="KW-0548">Nucleotidyltransferase</keyword>
<evidence type="ECO:0000256" key="3">
    <source>
        <dbReference type="ARBA" id="ARBA00022694"/>
    </source>
</evidence>
<dbReference type="Pfam" id="PF12627">
    <property type="entry name" value="PolyA_pol_RNAbd"/>
    <property type="match status" value="1"/>
</dbReference>
<evidence type="ECO:0000256" key="4">
    <source>
        <dbReference type="ARBA" id="ARBA00022695"/>
    </source>
</evidence>
<evidence type="ECO:0000256" key="9">
    <source>
        <dbReference type="RuleBase" id="RU003953"/>
    </source>
</evidence>
<dbReference type="NCBIfam" id="TIGR00277">
    <property type="entry name" value="HDIG"/>
    <property type="match status" value="1"/>
</dbReference>
<keyword evidence="7" id="KW-0460">Magnesium</keyword>
<proteinExistence type="inferred from homology"/>
<dbReference type="SUPFAM" id="SSF81301">
    <property type="entry name" value="Nucleotidyltransferase"/>
    <property type="match status" value="1"/>
</dbReference>
<keyword evidence="6" id="KW-0547">Nucleotide-binding</keyword>
<dbReference type="InterPro" id="IPR003607">
    <property type="entry name" value="HD/PDEase_dom"/>
</dbReference>
<evidence type="ECO:0000256" key="1">
    <source>
        <dbReference type="ARBA" id="ARBA00001946"/>
    </source>
</evidence>
<dbReference type="InterPro" id="IPR043519">
    <property type="entry name" value="NT_sf"/>
</dbReference>
<dbReference type="SUPFAM" id="SSF81891">
    <property type="entry name" value="Poly A polymerase C-terminal region-like"/>
    <property type="match status" value="1"/>
</dbReference>
<evidence type="ECO:0000313" key="11">
    <source>
        <dbReference type="EMBL" id="HGU34292.1"/>
    </source>
</evidence>
<keyword evidence="8 9" id="KW-0694">RNA-binding</keyword>
<dbReference type="Gene3D" id="3.30.460.10">
    <property type="entry name" value="Beta Polymerase, domain 2"/>
    <property type="match status" value="1"/>
</dbReference>
<evidence type="ECO:0000256" key="8">
    <source>
        <dbReference type="ARBA" id="ARBA00022884"/>
    </source>
</evidence>
<keyword evidence="3" id="KW-0819">tRNA processing</keyword>
<comment type="caution">
    <text evidence="11">The sequence shown here is derived from an EMBL/GenBank/DDBJ whole genome shotgun (WGS) entry which is preliminary data.</text>
</comment>
<evidence type="ECO:0000256" key="2">
    <source>
        <dbReference type="ARBA" id="ARBA00022679"/>
    </source>
</evidence>
<keyword evidence="2 9" id="KW-0808">Transferase</keyword>
<dbReference type="InterPro" id="IPR032828">
    <property type="entry name" value="PolyA_RNA-bd"/>
</dbReference>
<dbReference type="InterPro" id="IPR002646">
    <property type="entry name" value="PolA_pol_head_dom"/>
</dbReference>
<feature type="domain" description="HD/PDEase" evidence="10">
    <location>
        <begin position="234"/>
        <end position="363"/>
    </location>
</feature>
<evidence type="ECO:0000256" key="7">
    <source>
        <dbReference type="ARBA" id="ARBA00022842"/>
    </source>
</evidence>
<dbReference type="AlphaFoldDB" id="A0A7C4VSN8"/>